<name>A0AAV3X9D8_9GAST</name>
<reference evidence="1 2" key="1">
    <citation type="journal article" date="2021" name="Elife">
        <title>Chloroplast acquisition without the gene transfer in kleptoplastic sea slugs, Plakobranchus ocellatus.</title>
        <authorList>
            <person name="Maeda T."/>
            <person name="Takahashi S."/>
            <person name="Yoshida T."/>
            <person name="Shimamura S."/>
            <person name="Takaki Y."/>
            <person name="Nagai Y."/>
            <person name="Toyoda A."/>
            <person name="Suzuki Y."/>
            <person name="Arimoto A."/>
            <person name="Ishii H."/>
            <person name="Satoh N."/>
            <person name="Nishiyama T."/>
            <person name="Hasebe M."/>
            <person name="Maruyama T."/>
            <person name="Minagawa J."/>
            <person name="Obokata J."/>
            <person name="Shigenobu S."/>
        </authorList>
    </citation>
    <scope>NUCLEOTIDE SEQUENCE [LARGE SCALE GENOMIC DNA]</scope>
</reference>
<organism evidence="1 2">
    <name type="scientific">Plakobranchus ocellatus</name>
    <dbReference type="NCBI Taxonomy" id="259542"/>
    <lineage>
        <taxon>Eukaryota</taxon>
        <taxon>Metazoa</taxon>
        <taxon>Spiralia</taxon>
        <taxon>Lophotrochozoa</taxon>
        <taxon>Mollusca</taxon>
        <taxon>Gastropoda</taxon>
        <taxon>Heterobranchia</taxon>
        <taxon>Euthyneura</taxon>
        <taxon>Panpulmonata</taxon>
        <taxon>Sacoglossa</taxon>
        <taxon>Placobranchoidea</taxon>
        <taxon>Plakobranchidae</taxon>
        <taxon>Plakobranchus</taxon>
    </lineage>
</organism>
<sequence>MNDFPIFMQPVRRVTFYRVYQGVTLFKYFVQERNTRSSDGPQLLSVVFAGNRKSRLRMTCPNAGKWPMSAPVEGPPCP</sequence>
<dbReference type="AlphaFoldDB" id="A0AAV3X9D8"/>
<proteinExistence type="predicted"/>
<comment type="caution">
    <text evidence="1">The sequence shown here is derived from an EMBL/GenBank/DDBJ whole genome shotgun (WGS) entry which is preliminary data.</text>
</comment>
<dbReference type="Proteomes" id="UP000735302">
    <property type="component" value="Unassembled WGS sequence"/>
</dbReference>
<protein>
    <submittedName>
        <fullName evidence="1">Uncharacterized protein</fullName>
    </submittedName>
</protein>
<dbReference type="EMBL" id="BLXT01000300">
    <property type="protein sequence ID" value="GFN75860.1"/>
    <property type="molecule type" value="Genomic_DNA"/>
</dbReference>
<keyword evidence="2" id="KW-1185">Reference proteome</keyword>
<accession>A0AAV3X9D8</accession>
<evidence type="ECO:0000313" key="1">
    <source>
        <dbReference type="EMBL" id="GFN75860.1"/>
    </source>
</evidence>
<gene>
    <name evidence="1" type="ORF">PoB_000236600</name>
</gene>
<evidence type="ECO:0000313" key="2">
    <source>
        <dbReference type="Proteomes" id="UP000735302"/>
    </source>
</evidence>